<organism evidence="2 3">
    <name type="scientific">Cricetulus griseus</name>
    <name type="common">Chinese hamster</name>
    <name type="synonym">Cricetulus barabensis griseus</name>
    <dbReference type="NCBI Taxonomy" id="10029"/>
    <lineage>
        <taxon>Eukaryota</taxon>
        <taxon>Metazoa</taxon>
        <taxon>Chordata</taxon>
        <taxon>Craniata</taxon>
        <taxon>Vertebrata</taxon>
        <taxon>Euteleostomi</taxon>
        <taxon>Mammalia</taxon>
        <taxon>Eutheria</taxon>
        <taxon>Euarchontoglires</taxon>
        <taxon>Glires</taxon>
        <taxon>Rodentia</taxon>
        <taxon>Myomorpha</taxon>
        <taxon>Muroidea</taxon>
        <taxon>Cricetidae</taxon>
        <taxon>Cricetinae</taxon>
        <taxon>Cricetulus</taxon>
    </lineage>
</organism>
<reference evidence="3" key="1">
    <citation type="journal article" date="2011" name="Nat. Biotechnol.">
        <title>The genomic sequence of the Chinese hamster ovary (CHO)-K1 cell line.</title>
        <authorList>
            <person name="Xu X."/>
            <person name="Nagarajan H."/>
            <person name="Lewis N.E."/>
            <person name="Pan S."/>
            <person name="Cai Z."/>
            <person name="Liu X."/>
            <person name="Chen W."/>
            <person name="Xie M."/>
            <person name="Wang W."/>
            <person name="Hammond S."/>
            <person name="Andersen M.R."/>
            <person name="Neff N."/>
            <person name="Passarelli B."/>
            <person name="Koh W."/>
            <person name="Fan H.C."/>
            <person name="Wang J."/>
            <person name="Gui Y."/>
            <person name="Lee K.H."/>
            <person name="Betenbaugh M.J."/>
            <person name="Quake S.R."/>
            <person name="Famili I."/>
            <person name="Palsson B.O."/>
            <person name="Wang J."/>
        </authorList>
    </citation>
    <scope>NUCLEOTIDE SEQUENCE [LARGE SCALE GENOMIC DNA]</scope>
    <source>
        <strain evidence="3">CHO K1 cell line</strain>
    </source>
</reference>
<sequence length="126" mass="13671">MGHSDSASSDDNYVPINPGSDIPMSPMPYHFDPQGYSSTALPIHRGSSAGNKIQPPPVNHHLKPGKKAKPTPLDLRNNTVISGLPFKPPVTKPWSSQYCHSISTQSITNTDSGDSEENYVYLQNPS</sequence>
<gene>
    <name evidence="2" type="ORF">I79_021688</name>
</gene>
<dbReference type="GO" id="GO:0005737">
    <property type="term" value="C:cytoplasm"/>
    <property type="evidence" value="ECO:0007669"/>
    <property type="project" value="TreeGrafter"/>
</dbReference>
<feature type="compositionally biased region" description="Polar residues" evidence="1">
    <location>
        <begin position="1"/>
        <end position="11"/>
    </location>
</feature>
<feature type="region of interest" description="Disordered" evidence="1">
    <location>
        <begin position="1"/>
        <end position="77"/>
    </location>
</feature>
<proteinExistence type="predicted"/>
<dbReference type="GO" id="GO:0005068">
    <property type="term" value="F:transmembrane receptor protein tyrosine kinase adaptor activity"/>
    <property type="evidence" value="ECO:0007669"/>
    <property type="project" value="TreeGrafter"/>
</dbReference>
<dbReference type="InParanoid" id="G3IDB2"/>
<feature type="compositionally biased region" description="Basic residues" evidence="1">
    <location>
        <begin position="60"/>
        <end position="69"/>
    </location>
</feature>
<dbReference type="EMBL" id="JH002035">
    <property type="protein sequence ID" value="EGW05166.1"/>
    <property type="molecule type" value="Genomic_DNA"/>
</dbReference>
<dbReference type="PANTHER" id="PTHR45960">
    <property type="entry name" value="GRB2-ASSOCIATED-BINDING PROTEIN"/>
    <property type="match status" value="1"/>
</dbReference>
<dbReference type="PANTHER" id="PTHR45960:SF1">
    <property type="entry name" value="GRB2-ASSOCIATED-BINDING PROTEIN 2"/>
    <property type="match status" value="1"/>
</dbReference>
<evidence type="ECO:0000313" key="3">
    <source>
        <dbReference type="Proteomes" id="UP000001075"/>
    </source>
</evidence>
<dbReference type="InterPro" id="IPR046355">
    <property type="entry name" value="Gab1-4-like"/>
</dbReference>
<evidence type="ECO:0000256" key="1">
    <source>
        <dbReference type="SAM" id="MobiDB-lite"/>
    </source>
</evidence>
<accession>G3IDB2</accession>
<protein>
    <submittedName>
        <fullName evidence="2">GRB2-associated-binding protein 2</fullName>
    </submittedName>
</protein>
<dbReference type="AlphaFoldDB" id="G3IDB2"/>
<dbReference type="STRING" id="10029.G3IDB2"/>
<feature type="region of interest" description="Disordered" evidence="1">
    <location>
        <begin position="104"/>
        <end position="126"/>
    </location>
</feature>
<evidence type="ECO:0000313" key="2">
    <source>
        <dbReference type="EMBL" id="EGW05166.1"/>
    </source>
</evidence>
<name>G3IDB2_CRIGR</name>
<dbReference type="Proteomes" id="UP000001075">
    <property type="component" value="Unassembled WGS sequence"/>
</dbReference>